<evidence type="ECO:0000256" key="8">
    <source>
        <dbReference type="ARBA" id="ARBA00022989"/>
    </source>
</evidence>
<keyword evidence="3" id="KW-0813">Transport</keyword>
<dbReference type="SUPFAM" id="SSF90123">
    <property type="entry name" value="ABC transporter transmembrane region"/>
    <property type="match status" value="2"/>
</dbReference>
<organism evidence="14 15">
    <name type="scientific">Rhizoctonia solani</name>
    <dbReference type="NCBI Taxonomy" id="456999"/>
    <lineage>
        <taxon>Eukaryota</taxon>
        <taxon>Fungi</taxon>
        <taxon>Dikarya</taxon>
        <taxon>Basidiomycota</taxon>
        <taxon>Agaricomycotina</taxon>
        <taxon>Agaricomycetes</taxon>
        <taxon>Cantharellales</taxon>
        <taxon>Ceratobasidiaceae</taxon>
        <taxon>Rhizoctonia</taxon>
    </lineage>
</organism>
<dbReference type="EMBL" id="CP059673">
    <property type="protein sequence ID" value="QRW26945.1"/>
    <property type="molecule type" value="Genomic_DNA"/>
</dbReference>
<evidence type="ECO:0000256" key="3">
    <source>
        <dbReference type="ARBA" id="ARBA00022448"/>
    </source>
</evidence>
<dbReference type="CDD" id="cd18606">
    <property type="entry name" value="ABC_6TM_YOR1_D2_like"/>
    <property type="match status" value="1"/>
</dbReference>
<evidence type="ECO:0000259" key="12">
    <source>
        <dbReference type="PROSITE" id="PS50893"/>
    </source>
</evidence>
<dbReference type="GO" id="GO:0005524">
    <property type="term" value="F:ATP binding"/>
    <property type="evidence" value="ECO:0007669"/>
    <property type="project" value="UniProtKB-KW"/>
</dbReference>
<evidence type="ECO:0000256" key="6">
    <source>
        <dbReference type="ARBA" id="ARBA00022741"/>
    </source>
</evidence>
<dbReference type="GO" id="GO:0016887">
    <property type="term" value="F:ATP hydrolysis activity"/>
    <property type="evidence" value="ECO:0007669"/>
    <property type="project" value="InterPro"/>
</dbReference>
<feature type="domain" description="ABC transporter" evidence="12">
    <location>
        <begin position="367"/>
        <end position="592"/>
    </location>
</feature>
<dbReference type="Gene3D" id="3.40.50.300">
    <property type="entry name" value="P-loop containing nucleotide triphosphate hydrolases"/>
    <property type="match status" value="2"/>
</dbReference>
<dbReference type="GO" id="GO:0140359">
    <property type="term" value="F:ABC-type transporter activity"/>
    <property type="evidence" value="ECO:0007669"/>
    <property type="project" value="InterPro"/>
</dbReference>
<dbReference type="PANTHER" id="PTHR24223">
    <property type="entry name" value="ATP-BINDING CASSETTE SUB-FAMILY C"/>
    <property type="match status" value="1"/>
</dbReference>
<evidence type="ECO:0000256" key="7">
    <source>
        <dbReference type="ARBA" id="ARBA00022840"/>
    </source>
</evidence>
<dbReference type="FunFam" id="3.40.50.300:FF:001958">
    <property type="entry name" value="ATP binding cassette subfamily C member 11"/>
    <property type="match status" value="1"/>
</dbReference>
<evidence type="ECO:0000256" key="10">
    <source>
        <dbReference type="SAM" id="MobiDB-lite"/>
    </source>
</evidence>
<protein>
    <submittedName>
        <fullName evidence="14">ABC transporter transmembrane region</fullName>
    </submittedName>
</protein>
<evidence type="ECO:0000256" key="1">
    <source>
        <dbReference type="ARBA" id="ARBA00004141"/>
    </source>
</evidence>
<feature type="transmembrane region" description="Helical" evidence="11">
    <location>
        <begin position="247"/>
        <end position="267"/>
    </location>
</feature>
<gene>
    <name evidence="14" type="ORF">RhiXN_01540</name>
</gene>
<reference evidence="14" key="1">
    <citation type="submission" date="2020-05" db="EMBL/GenBank/DDBJ databases">
        <title>Evolutionary and genomic comparisons of hybrid uninucleate and nonhybrid Rhizoctonia fungi.</title>
        <authorList>
            <person name="Li C."/>
            <person name="Chen X."/>
        </authorList>
    </citation>
    <scope>NUCLEOTIDE SEQUENCE</scope>
    <source>
        <strain evidence="14">AG-1 IA</strain>
    </source>
</reference>
<evidence type="ECO:0000256" key="2">
    <source>
        <dbReference type="ARBA" id="ARBA00009726"/>
    </source>
</evidence>
<keyword evidence="7" id="KW-0067">ATP-binding</keyword>
<dbReference type="InterPro" id="IPR011527">
    <property type="entry name" value="ABC1_TM_dom"/>
</dbReference>
<dbReference type="Gene3D" id="1.20.1560.10">
    <property type="entry name" value="ABC transporter type 1, transmembrane domain"/>
    <property type="match status" value="2"/>
</dbReference>
<dbReference type="InterPro" id="IPR027417">
    <property type="entry name" value="P-loop_NTPase"/>
</dbReference>
<feature type="domain" description="ABC transmembrane type-1" evidence="13">
    <location>
        <begin position="43"/>
        <end position="305"/>
    </location>
</feature>
<dbReference type="PROSITE" id="PS50929">
    <property type="entry name" value="ABC_TM1F"/>
    <property type="match status" value="2"/>
</dbReference>
<name>A0A8H8P847_9AGAM</name>
<sequence>MASFIWRLSGSQTVKEEQWRKLMAKRQPSLAGALNDTIFWWFWIGGLYKGLADAGTICSPLLVKALINFASQSYAAHSEGTAAPSIGKGLGLAFGLLALQWLIMLLNVHAFHRSFTTGVLLRTALITSVFSRALSLTSRARTMGGMTAGKFVGLISTDVSRIDYCAGYFHMAWTAPPLQGKVTQRLFLLRKRSMVWTEKRIKALHEILGAMRIIKLFAWELPFMDRIGEYRRSEMSYLRSRLTLRSFNNAFAFSLPTLASVVSFVIYSASGHTLEPGIIFSSLSLFVLLRTPMTFLPVALNAITDASAAVQRLQPIFMAETRSESLPVEPDLPVAIKRTQEAAGTPQRNLLGRLRGRFGAKPTAAPVSTSEKPNTTPVKEPFKMNNINLEIPRGQLCAIVGPVGSGKSSMLQGLIGEMRKTGGEIRFGGTVGYCPQTAWIQSISIRDNITFGQPYDEKKYQDIVQRVCLQPDFDMLPHGDLTEVGEKVYKAYFAAANIQAVFPLLFLAILLFQGASVLSPYWLVFWQENRFPIKQGVYMAIYAILGFAQAFGLFCMGGVFAILTFYASQSLHRDALDRILHAPISFFDTTPLGRIMNRFSKDVDTIDNVIGDACRMFIGTLVQIIGAVVLISVVQPWFLLAVAIVLLAYYWIALYYRASAREVKRLDAVLRSSLYAHFGEAIGGISTIHAYQVSSQFKLENERRMDLENRFTISPAQTGVVVSYMLTIQASFGWAVRQSAEVENNMNGVERIVYYAREVEQEASHDSNPSEPGSSAWPITGQIELRDAIVRYRPELPPVLNGLSLSVRGGEHVGIVGRTGAGKSTVTQALFRMMELSSGAILIDGVDISKLGLRKLRSALTIIPQDPLLFSGTLRYNLDPFSTYDDARLWDALKRAHLVEPSKSNSSIEKTSENDLYSGRFTLDMEIQDEGSNLSVGERSLVSLARALVRDTRLFSWMKPRRLLTTRRTGTSS</sequence>
<comment type="similarity">
    <text evidence="2">Belongs to the ABC transporter superfamily. ABCC family. Conjugate transporter (TC 3.A.1.208) subfamily.</text>
</comment>
<evidence type="ECO:0000259" key="13">
    <source>
        <dbReference type="PROSITE" id="PS50929"/>
    </source>
</evidence>
<dbReference type="InterPro" id="IPR036640">
    <property type="entry name" value="ABC1_TM_sf"/>
</dbReference>
<dbReference type="InterPro" id="IPR003593">
    <property type="entry name" value="AAA+_ATPase"/>
</dbReference>
<dbReference type="GeneID" id="67023822"/>
<keyword evidence="4 11" id="KW-0812">Transmembrane</keyword>
<dbReference type="InterPro" id="IPR050173">
    <property type="entry name" value="ABC_transporter_C-like"/>
</dbReference>
<proteinExistence type="inferred from homology"/>
<feature type="transmembrane region" description="Helical" evidence="11">
    <location>
        <begin position="613"/>
        <end position="631"/>
    </location>
</feature>
<evidence type="ECO:0000256" key="11">
    <source>
        <dbReference type="SAM" id="Phobius"/>
    </source>
</evidence>
<dbReference type="FunFam" id="1.20.1560.10:FF:000013">
    <property type="entry name" value="ABC transporter C family member 2"/>
    <property type="match status" value="1"/>
</dbReference>
<dbReference type="CDD" id="cd18597">
    <property type="entry name" value="ABC_6TM_YOR1_D1_like"/>
    <property type="match status" value="1"/>
</dbReference>
<keyword evidence="5" id="KW-0677">Repeat</keyword>
<feature type="transmembrane region" description="Helical" evidence="11">
    <location>
        <begin position="279"/>
        <end position="303"/>
    </location>
</feature>
<feature type="transmembrane region" description="Helical" evidence="11">
    <location>
        <begin position="500"/>
        <end position="525"/>
    </location>
</feature>
<evidence type="ECO:0000256" key="4">
    <source>
        <dbReference type="ARBA" id="ARBA00022692"/>
    </source>
</evidence>
<dbReference type="GO" id="GO:0016020">
    <property type="term" value="C:membrane"/>
    <property type="evidence" value="ECO:0007669"/>
    <property type="project" value="UniProtKB-SubCell"/>
</dbReference>
<keyword evidence="8 11" id="KW-1133">Transmembrane helix</keyword>
<accession>A0A8H8P847</accession>
<dbReference type="Proteomes" id="UP000650533">
    <property type="component" value="Chromosome 16"/>
</dbReference>
<comment type="subcellular location">
    <subcellularLocation>
        <location evidence="1">Membrane</location>
        <topology evidence="1">Multi-pass membrane protein</topology>
    </subcellularLocation>
</comment>
<dbReference type="Pfam" id="PF00664">
    <property type="entry name" value="ABC_membrane"/>
    <property type="match status" value="3"/>
</dbReference>
<evidence type="ECO:0000313" key="15">
    <source>
        <dbReference type="Proteomes" id="UP000650533"/>
    </source>
</evidence>
<dbReference type="PROSITE" id="PS50893">
    <property type="entry name" value="ABC_TRANSPORTER_2"/>
    <property type="match status" value="1"/>
</dbReference>
<feature type="compositionally biased region" description="Polar residues" evidence="10">
    <location>
        <begin position="366"/>
        <end position="377"/>
    </location>
</feature>
<feature type="transmembrane region" description="Helical" evidence="11">
    <location>
        <begin position="90"/>
        <end position="109"/>
    </location>
</feature>
<evidence type="ECO:0000256" key="5">
    <source>
        <dbReference type="ARBA" id="ARBA00022737"/>
    </source>
</evidence>
<dbReference type="SUPFAM" id="SSF52540">
    <property type="entry name" value="P-loop containing nucleoside triphosphate hydrolases"/>
    <property type="match status" value="2"/>
</dbReference>
<dbReference type="KEGG" id="rsx:RhiXN_01540"/>
<dbReference type="PANTHER" id="PTHR24223:SF456">
    <property type="entry name" value="MULTIDRUG RESISTANCE-ASSOCIATED PROTEIN LETHAL(2)03659"/>
    <property type="match status" value="1"/>
</dbReference>
<evidence type="ECO:0000313" key="14">
    <source>
        <dbReference type="EMBL" id="QRW26945.1"/>
    </source>
</evidence>
<feature type="transmembrane region" description="Helical" evidence="11">
    <location>
        <begin position="537"/>
        <end position="566"/>
    </location>
</feature>
<dbReference type="RefSeq" id="XP_043187182.1">
    <property type="nucleotide sequence ID" value="XM_043321359.1"/>
</dbReference>
<keyword evidence="6" id="KW-0547">Nucleotide-binding</keyword>
<dbReference type="InterPro" id="IPR003439">
    <property type="entry name" value="ABC_transporter-like_ATP-bd"/>
</dbReference>
<dbReference type="AlphaFoldDB" id="A0A8H8P847"/>
<feature type="region of interest" description="Disordered" evidence="10">
    <location>
        <begin position="361"/>
        <end position="381"/>
    </location>
</feature>
<keyword evidence="9 11" id="KW-0472">Membrane</keyword>
<dbReference type="Pfam" id="PF00005">
    <property type="entry name" value="ABC_tran"/>
    <property type="match status" value="2"/>
</dbReference>
<feature type="transmembrane region" description="Helical" evidence="11">
    <location>
        <begin position="637"/>
        <end position="656"/>
    </location>
</feature>
<dbReference type="SMART" id="SM00382">
    <property type="entry name" value="AAA"/>
    <property type="match status" value="2"/>
</dbReference>
<feature type="domain" description="ABC transmembrane type-1" evidence="13">
    <location>
        <begin position="504"/>
        <end position="713"/>
    </location>
</feature>
<feature type="transmembrane region" description="Helical" evidence="11">
    <location>
        <begin position="115"/>
        <end position="134"/>
    </location>
</feature>
<evidence type="ECO:0000256" key="9">
    <source>
        <dbReference type="ARBA" id="ARBA00023136"/>
    </source>
</evidence>